<dbReference type="EMBL" id="QBIY01005135">
    <property type="protein sequence ID" value="RXN38121.1"/>
    <property type="molecule type" value="Genomic_DNA"/>
</dbReference>
<feature type="region of interest" description="Disordered" evidence="1">
    <location>
        <begin position="1"/>
        <end position="20"/>
    </location>
</feature>
<gene>
    <name evidence="3" type="ORF">ROHU_001419</name>
    <name evidence="2" type="ORF">ROHU_026767</name>
</gene>
<name>A0A498MKI6_LABRO</name>
<evidence type="ECO:0000313" key="3">
    <source>
        <dbReference type="EMBL" id="RXN38121.1"/>
    </source>
</evidence>
<evidence type="ECO:0000313" key="4">
    <source>
        <dbReference type="Proteomes" id="UP000290572"/>
    </source>
</evidence>
<reference evidence="2 4" key="1">
    <citation type="submission" date="2018-03" db="EMBL/GenBank/DDBJ databases">
        <title>Draft genome sequence of Rohu Carp (Labeo rohita).</title>
        <authorList>
            <person name="Das P."/>
            <person name="Kushwaha B."/>
            <person name="Joshi C.G."/>
            <person name="Kumar D."/>
            <person name="Nagpure N.S."/>
            <person name="Sahoo L."/>
            <person name="Das S.P."/>
            <person name="Bit A."/>
            <person name="Patnaik S."/>
            <person name="Meher P.K."/>
            <person name="Jayasankar P."/>
            <person name="Koringa P.G."/>
            <person name="Patel N.V."/>
            <person name="Hinsu A.T."/>
            <person name="Kumar R."/>
            <person name="Pandey M."/>
            <person name="Agarwal S."/>
            <person name="Srivastava S."/>
            <person name="Singh M."/>
            <person name="Iquebal M.A."/>
            <person name="Jaiswal S."/>
            <person name="Angadi U.B."/>
            <person name="Kumar N."/>
            <person name="Raza M."/>
            <person name="Shah T.M."/>
            <person name="Rai A."/>
            <person name="Jena J.K."/>
        </authorList>
    </citation>
    <scope>NUCLEOTIDE SEQUENCE [LARGE SCALE GENOMIC DNA]</scope>
    <source>
        <strain evidence="2">DASCIFA01</strain>
        <tissue evidence="2">Testis</tissue>
    </source>
</reference>
<sequence>MGERGRAADRATETTKRPTNTALNAVQTTKQKQDKDVACTRHCPPPYRLLTNKTTLNAAEKVKVSSSPIQNEEKIKPNDIETKTDEQLVLLRKEINKFDSTHKKTLEHMFTLSLPFRQKASQSGTPRRKITSRSKPRLGSQESRNLPMIQFPGGGPIRVERFWNVEELRNVHFQTHWWSVLSEQWKTLMPHTGQDWAAIISNKLALKWTKVRGAEDDAFSPNTMRMNADAVAE</sequence>
<protein>
    <submittedName>
        <fullName evidence="2">Uncharacterized protein</fullName>
    </submittedName>
</protein>
<proteinExistence type="predicted"/>
<evidence type="ECO:0000313" key="2">
    <source>
        <dbReference type="EMBL" id="RXN17487.1"/>
    </source>
</evidence>
<feature type="compositionally biased region" description="Basic and acidic residues" evidence="1">
    <location>
        <begin position="1"/>
        <end position="16"/>
    </location>
</feature>
<keyword evidence="4" id="KW-1185">Reference proteome</keyword>
<dbReference type="EMBL" id="QBIY01012743">
    <property type="protein sequence ID" value="RXN17487.1"/>
    <property type="molecule type" value="Genomic_DNA"/>
</dbReference>
<accession>A0A498MKI6</accession>
<dbReference type="Proteomes" id="UP000290572">
    <property type="component" value="Unassembled WGS sequence"/>
</dbReference>
<organism evidence="2 4">
    <name type="scientific">Labeo rohita</name>
    <name type="common">Indian major carp</name>
    <name type="synonym">Cyprinus rohita</name>
    <dbReference type="NCBI Taxonomy" id="84645"/>
    <lineage>
        <taxon>Eukaryota</taxon>
        <taxon>Metazoa</taxon>
        <taxon>Chordata</taxon>
        <taxon>Craniata</taxon>
        <taxon>Vertebrata</taxon>
        <taxon>Euteleostomi</taxon>
        <taxon>Actinopterygii</taxon>
        <taxon>Neopterygii</taxon>
        <taxon>Teleostei</taxon>
        <taxon>Ostariophysi</taxon>
        <taxon>Cypriniformes</taxon>
        <taxon>Cyprinidae</taxon>
        <taxon>Labeoninae</taxon>
        <taxon>Labeonini</taxon>
        <taxon>Labeo</taxon>
    </lineage>
</organism>
<comment type="caution">
    <text evidence="2">The sequence shown here is derived from an EMBL/GenBank/DDBJ whole genome shotgun (WGS) entry which is preliminary data.</text>
</comment>
<dbReference type="STRING" id="84645.A0A498MKI6"/>
<evidence type="ECO:0000256" key="1">
    <source>
        <dbReference type="SAM" id="MobiDB-lite"/>
    </source>
</evidence>
<feature type="compositionally biased region" description="Basic residues" evidence="1">
    <location>
        <begin position="126"/>
        <end position="136"/>
    </location>
</feature>
<feature type="region of interest" description="Disordered" evidence="1">
    <location>
        <begin position="117"/>
        <end position="147"/>
    </location>
</feature>
<dbReference type="AlphaFoldDB" id="A0A498MKI6"/>